<evidence type="ECO:0008006" key="5">
    <source>
        <dbReference type="Google" id="ProtNLM"/>
    </source>
</evidence>
<evidence type="ECO:0000256" key="2">
    <source>
        <dbReference type="SAM" id="SignalP"/>
    </source>
</evidence>
<feature type="chain" id="PRO_5042515297" description="Attachment protein" evidence="2">
    <location>
        <begin position="24"/>
        <end position="548"/>
    </location>
</feature>
<evidence type="ECO:0000313" key="4">
    <source>
        <dbReference type="Proteomes" id="UP000562723"/>
    </source>
</evidence>
<feature type="compositionally biased region" description="Basic and acidic residues" evidence="1">
    <location>
        <begin position="252"/>
        <end position="270"/>
    </location>
</feature>
<evidence type="ECO:0000256" key="1">
    <source>
        <dbReference type="SAM" id="MobiDB-lite"/>
    </source>
</evidence>
<feature type="region of interest" description="Disordered" evidence="1">
    <location>
        <begin position="252"/>
        <end position="271"/>
    </location>
</feature>
<sequence>MVAIARISALLLLYFAFFSYAGAAEVSWSAMNTGQDYQQPTALAACEYFGQQTYKHPTSMFKSGEVNYNTYTEAVCIITITMGPNPEGGEYIAKLVNNSVWIIRSGTTCPDGEEISPTETECPLQTQKVGDKCEDQTGQNLSNPKIWDGSACTPFLDAKGDAPCAYIKSLGDSNPGYVGTSYTIEGQLDSTGNAVAPPSFADSALSCGVQTVSSSECTINVKGTISCNVIGKLTGKANSSGKTDVRSARCGEAKKPCPEREPKVSTKEEPCTPVANKKGGTTCTAVKETTSEGKQQCGLVNGAYKCITRAPRSNGLTTGISSTSKTLPSGDIETTTIKKSANTVCTDVNTCTTQNSQTTTKTVTSPSGRTTTTSSCTGTCTADGGGVETLPHAGTGKIGKGTGGEGEEEGSGTASTTSDCDVLPPCEGDPFLCAVLKQAHIDTCKLMAGPTPEEQAAQEAKTAAAYAALDVHQSELDAQANSLLSQFKGSTSGGGPGAGKCLPDIPFTAMGQTMVMEFSKTCDSISFIRYAVLAAAYLFAARIVFREV</sequence>
<comment type="caution">
    <text evidence="3">The sequence shown here is derived from an EMBL/GenBank/DDBJ whole genome shotgun (WGS) entry which is preliminary data.</text>
</comment>
<reference evidence="3 4" key="1">
    <citation type="journal article" date="2020" name="Front. Plant Sci.">
        <title>Isolation of Rhizosphere Bacteria That Improve Quality and Water Stress Tolerance in Greenhouse Ornamentals.</title>
        <authorList>
            <person name="Nordstedt N.P."/>
            <person name="Jones M.L."/>
        </authorList>
    </citation>
    <scope>NUCLEOTIDE SEQUENCE [LARGE SCALE GENOMIC DNA]</scope>
    <source>
        <strain evidence="3 4">C2F7</strain>
    </source>
</reference>
<dbReference type="Proteomes" id="UP000562723">
    <property type="component" value="Unassembled WGS sequence"/>
</dbReference>
<dbReference type="EMBL" id="JABFMS010000003">
    <property type="protein sequence ID" value="NUT79851.1"/>
    <property type="molecule type" value="Genomic_DNA"/>
</dbReference>
<proteinExistence type="predicted"/>
<protein>
    <recommendedName>
        <fullName evidence="5">Attachment protein</fullName>
    </recommendedName>
</protein>
<gene>
    <name evidence="3" type="ORF">HNO85_02725</name>
</gene>
<accession>A0AAJ3FSI5</accession>
<feature type="signal peptide" evidence="2">
    <location>
        <begin position="1"/>
        <end position="23"/>
    </location>
</feature>
<keyword evidence="2" id="KW-0732">Signal</keyword>
<organism evidence="3 4">
    <name type="scientific">Pseudomonas brassicacearum</name>
    <dbReference type="NCBI Taxonomy" id="930166"/>
    <lineage>
        <taxon>Bacteria</taxon>
        <taxon>Pseudomonadati</taxon>
        <taxon>Pseudomonadota</taxon>
        <taxon>Gammaproteobacteria</taxon>
        <taxon>Pseudomonadales</taxon>
        <taxon>Pseudomonadaceae</taxon>
        <taxon>Pseudomonas</taxon>
    </lineage>
</organism>
<dbReference type="RefSeq" id="WP_175359766.1">
    <property type="nucleotide sequence ID" value="NZ_JABFMS010000003.1"/>
</dbReference>
<feature type="region of interest" description="Disordered" evidence="1">
    <location>
        <begin position="387"/>
        <end position="419"/>
    </location>
</feature>
<name>A0AAJ3FSI5_9PSED</name>
<dbReference type="AlphaFoldDB" id="A0AAJ3FSI5"/>
<evidence type="ECO:0000313" key="3">
    <source>
        <dbReference type="EMBL" id="NUT79851.1"/>
    </source>
</evidence>
<dbReference type="NCBIfam" id="NF041109">
    <property type="entry name" value="VF_TspB_C_term"/>
    <property type="match status" value="1"/>
</dbReference>